<evidence type="ECO:0000256" key="8">
    <source>
        <dbReference type="ARBA" id="ARBA00023134"/>
    </source>
</evidence>
<feature type="region of interest" description="G-domain" evidence="9">
    <location>
        <begin position="474"/>
        <end position="622"/>
    </location>
</feature>
<dbReference type="PROSITE" id="PS51722">
    <property type="entry name" value="G_TR_2"/>
    <property type="match status" value="1"/>
</dbReference>
<dbReference type="SUPFAM" id="SSF50447">
    <property type="entry name" value="Translation proteins"/>
    <property type="match status" value="2"/>
</dbReference>
<dbReference type="InterPro" id="IPR044145">
    <property type="entry name" value="IF2_II"/>
</dbReference>
<dbReference type="SUPFAM" id="SSF52540">
    <property type="entry name" value="P-loop containing nucleoside triphosphate hydrolases"/>
    <property type="match status" value="1"/>
</dbReference>
<feature type="compositionally biased region" description="Low complexity" evidence="12">
    <location>
        <begin position="180"/>
        <end position="202"/>
    </location>
</feature>
<keyword evidence="15" id="KW-1185">Reference proteome</keyword>
<dbReference type="Gene3D" id="3.30.56.50">
    <property type="entry name" value="Putative DNA-binding domain, N-terminal subdomain of bacterial translation initiation factor IF2"/>
    <property type="match status" value="1"/>
</dbReference>
<dbReference type="InterPro" id="IPR036925">
    <property type="entry name" value="TIF_IF2_dom3_sf"/>
</dbReference>
<evidence type="ECO:0000256" key="3">
    <source>
        <dbReference type="ARBA" id="ARBA00020675"/>
    </source>
</evidence>
<evidence type="ECO:0000256" key="4">
    <source>
        <dbReference type="ARBA" id="ARBA00022490"/>
    </source>
</evidence>
<evidence type="ECO:0000256" key="11">
    <source>
        <dbReference type="RuleBase" id="RU000645"/>
    </source>
</evidence>
<dbReference type="InterPro" id="IPR000795">
    <property type="entry name" value="T_Tr_GTP-bd_dom"/>
</dbReference>
<dbReference type="InterPro" id="IPR009000">
    <property type="entry name" value="Transl_B-barrel_sf"/>
</dbReference>
<proteinExistence type="inferred from homology"/>
<dbReference type="InterPro" id="IPR006847">
    <property type="entry name" value="IF2_N"/>
</dbReference>
<evidence type="ECO:0000256" key="6">
    <source>
        <dbReference type="ARBA" id="ARBA00022741"/>
    </source>
</evidence>
<dbReference type="RefSeq" id="WP_059518521.1">
    <property type="nucleotide sequence ID" value="NZ_CP013448.1"/>
</dbReference>
<feature type="compositionally biased region" description="Gly residues" evidence="12">
    <location>
        <begin position="355"/>
        <end position="368"/>
    </location>
</feature>
<feature type="region of interest" description="Disordered" evidence="12">
    <location>
        <begin position="99"/>
        <end position="382"/>
    </location>
</feature>
<evidence type="ECO:0000313" key="14">
    <source>
        <dbReference type="EMBL" id="KVE26093.1"/>
    </source>
</evidence>
<feature type="binding site" evidence="9">
    <location>
        <begin position="580"/>
        <end position="583"/>
    </location>
    <ligand>
        <name>GTP</name>
        <dbReference type="ChEBI" id="CHEBI:37565"/>
    </ligand>
</feature>
<dbReference type="EMBL" id="LOWA01000036">
    <property type="protein sequence ID" value="KVE26093.1"/>
    <property type="molecule type" value="Genomic_DNA"/>
</dbReference>
<feature type="compositionally biased region" description="Basic and acidic residues" evidence="12">
    <location>
        <begin position="204"/>
        <end position="255"/>
    </location>
</feature>
<feature type="domain" description="Tr-type G" evidence="13">
    <location>
        <begin position="471"/>
        <end position="640"/>
    </location>
</feature>
<dbReference type="Pfam" id="PF00009">
    <property type="entry name" value="GTP_EFTU"/>
    <property type="match status" value="1"/>
</dbReference>
<organism evidence="14 15">
    <name type="scientific">Burkholderia singularis</name>
    <dbReference type="NCBI Taxonomy" id="1503053"/>
    <lineage>
        <taxon>Bacteria</taxon>
        <taxon>Pseudomonadati</taxon>
        <taxon>Pseudomonadota</taxon>
        <taxon>Betaproteobacteria</taxon>
        <taxon>Burkholderiales</taxon>
        <taxon>Burkholderiaceae</taxon>
        <taxon>Burkholderia</taxon>
        <taxon>pseudomallei group</taxon>
    </lineage>
</organism>
<dbReference type="AlphaFoldDB" id="A0A124P8Q6"/>
<gene>
    <name evidence="9" type="primary">infB</name>
    <name evidence="14" type="ORF">WS67_17165</name>
</gene>
<evidence type="ECO:0000259" key="13">
    <source>
        <dbReference type="PROSITE" id="PS51722"/>
    </source>
</evidence>
<dbReference type="NCBIfam" id="TIGR00487">
    <property type="entry name" value="IF-2"/>
    <property type="match status" value="1"/>
</dbReference>
<dbReference type="Gene3D" id="2.40.30.10">
    <property type="entry name" value="Translation factors"/>
    <property type="match status" value="2"/>
</dbReference>
<keyword evidence="7 9" id="KW-0648">Protein biosynthesis</keyword>
<feature type="compositionally biased region" description="Basic and acidic residues" evidence="12">
    <location>
        <begin position="48"/>
        <end position="63"/>
    </location>
</feature>
<sequence length="971" mass="104187">MASNNVAQFAAELKMPAGVLLEQLQAAGVQKASEDDALSETDKARLLDHLRKSHGATDGDKRKITLTRRHTSEIKQADATGKARTIQVEVRKKRTFVKRDDVNEAGAEQAHADEQADAELKRREEEARREAELLEKQAQELRERQERLEREEAERRAREEAAEAERRRAEEEAAAKRAAEAAQAAAREEAAAAQRAQSQQSTQEEERAAAERAAQREAAKKAEDAAREAAEKARAEQEEIRKRREAAEAEARAIREMMNTPRRAQVKAPEPKPAAAPPAAKAAEAKGTLHKPAKPAGEASAAARPAPKKAAGGGAPAAPATSAPAGDRNKKPGGGKGGWQDDAAKRRGIKTRGDSSGGVDRGWRGGPKGRGKHQDNASSFQAPTEPIVREVHVPETISVADLSHKMAIKASEVIKVMMKMGQMVTINQVLDQETAMIVVEELGHRAVAAKLDDPEALLVEGEAGSDAEQLTRPPVVTVMGHVDHGKTSLLDYIRRAKVAAGEAGGITQHIGAYHVETPRGVVTFLDTPGHEAFTAMRARGAKATDIVVLVVAADDGVMPQTKEAIAHAKAGGVPIVVAINKIDKPEANPDRVKQELVAEGVVPEEYGGDSPFVPVSAKTGSGIDDLLENVLLQAEVLELKAPVEAPAKGLVIEAKLDKGKGPVATVLVQSGTLNRGDIVLAGTAYGRVRAMLDENGKPTKEAGPSIPVEIQGLSEVPGAGEEVIVLPDERKAREIALFRQGKFRDVKLAKQQAAKLESMLEQMGEGEVQNLPLIIKADVQGSQEALVQSLLKLSTNEVRVQIVHSAVGGISESDVNLATASKAVIIGFNTRADAQARKLAEANGIDIRYYNIIYDAVDEVKAAMSGMLAPEKREVVTGMVEVRQVFKVPKVGTVAGCMVTDGIVKRSSSVRVLRNNVVIFTGELESLKRFKDDVKEVKQGFECGMSVKNFNDIVEGDQFEVFEVTEVARTL</sequence>
<keyword evidence="6 9" id="KW-0547">Nucleotide-binding</keyword>
<evidence type="ECO:0000256" key="10">
    <source>
        <dbReference type="RuleBase" id="RU000644"/>
    </source>
</evidence>
<dbReference type="SUPFAM" id="SSF46955">
    <property type="entry name" value="Putative DNA-binding domain"/>
    <property type="match status" value="1"/>
</dbReference>
<feature type="compositionally biased region" description="Low complexity" evidence="12">
    <location>
        <begin position="294"/>
        <end position="326"/>
    </location>
</feature>
<dbReference type="InterPro" id="IPR027417">
    <property type="entry name" value="P-loop_NTPase"/>
</dbReference>
<dbReference type="Pfam" id="PF03144">
    <property type="entry name" value="GTP_EFTU_D2"/>
    <property type="match status" value="1"/>
</dbReference>
<dbReference type="CDD" id="cd03702">
    <property type="entry name" value="IF2_mtIF2_II"/>
    <property type="match status" value="1"/>
</dbReference>
<evidence type="ECO:0000256" key="7">
    <source>
        <dbReference type="ARBA" id="ARBA00022917"/>
    </source>
</evidence>
<dbReference type="FunFam" id="2.40.30.10:FF:000008">
    <property type="entry name" value="Translation initiation factor IF-2"/>
    <property type="match status" value="1"/>
</dbReference>
<dbReference type="FunFam" id="2.40.30.10:FF:000007">
    <property type="entry name" value="Translation initiation factor IF-2"/>
    <property type="match status" value="1"/>
</dbReference>
<feature type="compositionally biased region" description="Basic and acidic residues" evidence="12">
    <location>
        <begin position="110"/>
        <end position="179"/>
    </location>
</feature>
<dbReference type="Gene3D" id="3.40.50.300">
    <property type="entry name" value="P-loop containing nucleotide triphosphate hydrolases"/>
    <property type="match status" value="1"/>
</dbReference>
<feature type="binding site" evidence="9">
    <location>
        <begin position="480"/>
        <end position="487"/>
    </location>
    <ligand>
        <name>GTP</name>
        <dbReference type="ChEBI" id="CHEBI:37565"/>
    </ligand>
</feature>
<dbReference type="Pfam" id="PF22042">
    <property type="entry name" value="EF-G_D2"/>
    <property type="match status" value="1"/>
</dbReference>
<dbReference type="InterPro" id="IPR015760">
    <property type="entry name" value="TIF_IF2"/>
</dbReference>
<evidence type="ECO:0000256" key="2">
    <source>
        <dbReference type="ARBA" id="ARBA00007733"/>
    </source>
</evidence>
<comment type="similarity">
    <text evidence="2 9 10">Belongs to the TRAFAC class translation factor GTPase superfamily. Classic translation factor GTPase family. IF-2 subfamily.</text>
</comment>
<keyword evidence="4 9" id="KW-0963">Cytoplasm</keyword>
<protein>
    <recommendedName>
        <fullName evidence="3 9">Translation initiation factor IF-2</fullName>
    </recommendedName>
</protein>
<dbReference type="GO" id="GO:0003924">
    <property type="term" value="F:GTPase activity"/>
    <property type="evidence" value="ECO:0007669"/>
    <property type="project" value="UniProtKB-UniRule"/>
</dbReference>
<feature type="binding site" evidence="9">
    <location>
        <begin position="526"/>
        <end position="530"/>
    </location>
    <ligand>
        <name>GTP</name>
        <dbReference type="ChEBI" id="CHEBI:37565"/>
    </ligand>
</feature>
<dbReference type="NCBIfam" id="TIGR00231">
    <property type="entry name" value="small_GTP"/>
    <property type="match status" value="1"/>
</dbReference>
<dbReference type="Pfam" id="PF04760">
    <property type="entry name" value="IF2_N"/>
    <property type="match status" value="2"/>
</dbReference>
<evidence type="ECO:0000256" key="5">
    <source>
        <dbReference type="ARBA" id="ARBA00022540"/>
    </source>
</evidence>
<comment type="subcellular location">
    <subcellularLocation>
        <location evidence="1 9 11">Cytoplasm</location>
    </subcellularLocation>
</comment>
<reference evidence="14 15" key="1">
    <citation type="submission" date="2015-11" db="EMBL/GenBank/DDBJ databases">
        <title>Expanding the genomic diversity of Burkholderia species for the development of highly accurate diagnostics.</title>
        <authorList>
            <person name="Sahl J."/>
            <person name="Keim P."/>
            <person name="Wagner D."/>
        </authorList>
    </citation>
    <scope>NUCLEOTIDE SEQUENCE [LARGE SCALE GENOMIC DNA]</scope>
    <source>
        <strain evidence="14 15">TSV85</strain>
    </source>
</reference>
<dbReference type="CDD" id="cd03692">
    <property type="entry name" value="mtIF2_IVc"/>
    <property type="match status" value="1"/>
</dbReference>
<dbReference type="InterPro" id="IPR009061">
    <property type="entry name" value="DNA-bd_dom_put_sf"/>
</dbReference>
<dbReference type="SUPFAM" id="SSF52156">
    <property type="entry name" value="Initiation factor IF2/eIF5b, domain 3"/>
    <property type="match status" value="1"/>
</dbReference>
<dbReference type="InterPro" id="IPR000178">
    <property type="entry name" value="TF_IF2_bacterial-like"/>
</dbReference>
<dbReference type="Pfam" id="PF08364">
    <property type="entry name" value="IF2_assoc"/>
    <property type="match status" value="1"/>
</dbReference>
<evidence type="ECO:0000256" key="1">
    <source>
        <dbReference type="ARBA" id="ARBA00004496"/>
    </source>
</evidence>
<comment type="function">
    <text evidence="9 10">One of the essential components for the initiation of protein synthesis. Protects formylmethionyl-tRNA from spontaneous hydrolysis and promotes its binding to the 30S ribosomal subunits. Also involved in the hydrolysis of GTP during the formation of the 70S ribosomal complex.</text>
</comment>
<dbReference type="FunFam" id="3.40.50.300:FF:000019">
    <property type="entry name" value="Translation initiation factor IF-2"/>
    <property type="match status" value="1"/>
</dbReference>
<name>A0A124P8Q6_9BURK</name>
<dbReference type="GO" id="GO:0005829">
    <property type="term" value="C:cytosol"/>
    <property type="evidence" value="ECO:0007669"/>
    <property type="project" value="TreeGrafter"/>
</dbReference>
<dbReference type="Pfam" id="PF11987">
    <property type="entry name" value="IF-2"/>
    <property type="match status" value="1"/>
</dbReference>
<dbReference type="HAMAP" id="MF_00100_B">
    <property type="entry name" value="IF_2_B"/>
    <property type="match status" value="1"/>
</dbReference>
<dbReference type="InterPro" id="IPR023115">
    <property type="entry name" value="TIF_IF2_dom3"/>
</dbReference>
<dbReference type="PANTHER" id="PTHR43381">
    <property type="entry name" value="TRANSLATION INITIATION FACTOR IF-2-RELATED"/>
    <property type="match status" value="1"/>
</dbReference>
<keyword evidence="5 9" id="KW-0396">Initiation factor</keyword>
<feature type="compositionally biased region" description="Low complexity" evidence="12">
    <location>
        <begin position="277"/>
        <end position="286"/>
    </location>
</feature>
<dbReference type="Gene3D" id="3.40.50.10050">
    <property type="entry name" value="Translation initiation factor IF- 2, domain 3"/>
    <property type="match status" value="1"/>
</dbReference>
<dbReference type="InterPro" id="IPR053905">
    <property type="entry name" value="EF-G-like_DII"/>
</dbReference>
<dbReference type="Proteomes" id="UP000062788">
    <property type="component" value="Unassembled WGS sequence"/>
</dbReference>
<evidence type="ECO:0000256" key="12">
    <source>
        <dbReference type="SAM" id="MobiDB-lite"/>
    </source>
</evidence>
<dbReference type="FunFam" id="3.40.50.10050:FF:000001">
    <property type="entry name" value="Translation initiation factor IF-2"/>
    <property type="match status" value="1"/>
</dbReference>
<evidence type="ECO:0000313" key="15">
    <source>
        <dbReference type="Proteomes" id="UP000062788"/>
    </source>
</evidence>
<dbReference type="GO" id="GO:0005525">
    <property type="term" value="F:GTP binding"/>
    <property type="evidence" value="ECO:0007669"/>
    <property type="project" value="UniProtKB-KW"/>
</dbReference>
<accession>A0A124P8Q6</accession>
<keyword evidence="8 9" id="KW-0342">GTP-binding</keyword>
<dbReference type="CDD" id="cd01887">
    <property type="entry name" value="IF2_eIF5B"/>
    <property type="match status" value="1"/>
</dbReference>
<comment type="caution">
    <text evidence="14">The sequence shown here is derived from an EMBL/GenBank/DDBJ whole genome shotgun (WGS) entry which is preliminary data.</text>
</comment>
<dbReference type="GO" id="GO:0003743">
    <property type="term" value="F:translation initiation factor activity"/>
    <property type="evidence" value="ECO:0007669"/>
    <property type="project" value="UniProtKB-UniRule"/>
</dbReference>
<evidence type="ECO:0000256" key="9">
    <source>
        <dbReference type="HAMAP-Rule" id="MF_00100"/>
    </source>
</evidence>
<feature type="region of interest" description="Disordered" evidence="12">
    <location>
        <begin position="48"/>
        <end position="80"/>
    </location>
</feature>
<dbReference type="InterPro" id="IPR005225">
    <property type="entry name" value="Small_GTP-bd"/>
</dbReference>
<dbReference type="OrthoDB" id="9811804at2"/>
<dbReference type="InterPro" id="IPR013575">
    <property type="entry name" value="IF2_assoc_dom_bac"/>
</dbReference>
<dbReference type="InterPro" id="IPR004161">
    <property type="entry name" value="EFTu-like_2"/>
</dbReference>
<dbReference type="PROSITE" id="PS01176">
    <property type="entry name" value="IF2"/>
    <property type="match status" value="1"/>
</dbReference>
<dbReference type="PANTHER" id="PTHR43381:SF5">
    <property type="entry name" value="TR-TYPE G DOMAIN-CONTAINING PROTEIN"/>
    <property type="match status" value="1"/>
</dbReference>